<accession>A0ABW9U4R7</accession>
<dbReference type="Gene3D" id="3.30.70.270">
    <property type="match status" value="1"/>
</dbReference>
<proteinExistence type="predicted"/>
<dbReference type="SMART" id="SM00052">
    <property type="entry name" value="EAL"/>
    <property type="match status" value="1"/>
</dbReference>
<dbReference type="Gene3D" id="3.20.20.450">
    <property type="entry name" value="EAL domain"/>
    <property type="match status" value="1"/>
</dbReference>
<protein>
    <submittedName>
        <fullName evidence="4">EAL domain-containing protein</fullName>
    </submittedName>
</protein>
<evidence type="ECO:0000313" key="4">
    <source>
        <dbReference type="EMBL" id="MVQ34220.1"/>
    </source>
</evidence>
<dbReference type="SUPFAM" id="SSF55073">
    <property type="entry name" value="Nucleotide cyclase"/>
    <property type="match status" value="1"/>
</dbReference>
<dbReference type="InterPro" id="IPR001633">
    <property type="entry name" value="EAL_dom"/>
</dbReference>
<organism evidence="4 5">
    <name type="scientific">Paenibacillus anseongense</name>
    <dbReference type="NCBI Taxonomy" id="2682845"/>
    <lineage>
        <taxon>Bacteria</taxon>
        <taxon>Bacillati</taxon>
        <taxon>Bacillota</taxon>
        <taxon>Bacilli</taxon>
        <taxon>Bacillales</taxon>
        <taxon>Paenibacillaceae</taxon>
        <taxon>Paenibacillus</taxon>
    </lineage>
</organism>
<keyword evidence="1" id="KW-1133">Transmembrane helix</keyword>
<evidence type="ECO:0000256" key="1">
    <source>
        <dbReference type="SAM" id="Phobius"/>
    </source>
</evidence>
<feature type="domain" description="GGDEF" evidence="3">
    <location>
        <begin position="134"/>
        <end position="267"/>
    </location>
</feature>
<evidence type="ECO:0000313" key="5">
    <source>
        <dbReference type="Proteomes" id="UP000467637"/>
    </source>
</evidence>
<dbReference type="CDD" id="cd01948">
    <property type="entry name" value="EAL"/>
    <property type="match status" value="1"/>
</dbReference>
<keyword evidence="1" id="KW-0472">Membrane</keyword>
<name>A0ABW9U4R7_9BACL</name>
<dbReference type="PANTHER" id="PTHR44757">
    <property type="entry name" value="DIGUANYLATE CYCLASE DGCP"/>
    <property type="match status" value="1"/>
</dbReference>
<dbReference type="CDD" id="cd01949">
    <property type="entry name" value="GGDEF"/>
    <property type="match status" value="1"/>
</dbReference>
<dbReference type="Pfam" id="PF00563">
    <property type="entry name" value="EAL"/>
    <property type="match status" value="1"/>
</dbReference>
<gene>
    <name evidence="4" type="ORF">GON05_06095</name>
</gene>
<dbReference type="InterPro" id="IPR052155">
    <property type="entry name" value="Biofilm_reg_signaling"/>
</dbReference>
<sequence length="530" mass="60524">MPTAIPNGIAFFDDRNGGSPRMRSLFIKWIQQMKDQELRYVGILGFFLLTANLLAAASFTFTPKMILFVLIQALICFFFAIRIRHLRLNSIEQEEKSKQLAYLAYHDTLTGLPNRRLFEDRLKRVLLHAQRYDQLAAVVFLDMDRFKEINDSYGHASGDQLIRLAAERLLGCLRGSDTVYRQGGDEFIILLESFTKPEDVRAVAIRIQNVLDEPFILDGKTVTITASMGIALYPLDGTKPEQLLQRADEAMYEAKNHENNRFQFYASDIDTMVKSKAHMENELRLALEQEQFELRYQPQYEIADRKLIGTEVSLHWEKGSKQLSKLMDWRKAADELGFMVPIGKWAFQAACRQMRDWQNAGQEPIRMTFTIKSSQFKDDHFIAHIADVLQETGIDPCLVELDLTESITSSNVQEASKKLTMLKKLGVRIAMDDLCTGLFTRSGMEGMPLDSVKLDSTLIRDLVDDDENQLLAAAIVRMAHRLGLKLIAKGVETEEQFEYLKFLQCTEVQGKLFSSPLSSGQFLTLMTKKN</sequence>
<dbReference type="PROSITE" id="PS50887">
    <property type="entry name" value="GGDEF"/>
    <property type="match status" value="1"/>
</dbReference>
<feature type="transmembrane region" description="Helical" evidence="1">
    <location>
        <begin position="65"/>
        <end position="83"/>
    </location>
</feature>
<comment type="caution">
    <text evidence="4">The sequence shown here is derived from an EMBL/GenBank/DDBJ whole genome shotgun (WGS) entry which is preliminary data.</text>
</comment>
<dbReference type="InterPro" id="IPR029787">
    <property type="entry name" value="Nucleotide_cyclase"/>
</dbReference>
<dbReference type="PANTHER" id="PTHR44757:SF2">
    <property type="entry name" value="BIOFILM ARCHITECTURE MAINTENANCE PROTEIN MBAA"/>
    <property type="match status" value="1"/>
</dbReference>
<dbReference type="EMBL" id="WSEM01000006">
    <property type="protein sequence ID" value="MVQ34220.1"/>
    <property type="molecule type" value="Genomic_DNA"/>
</dbReference>
<evidence type="ECO:0000259" key="3">
    <source>
        <dbReference type="PROSITE" id="PS50887"/>
    </source>
</evidence>
<evidence type="ECO:0000259" key="2">
    <source>
        <dbReference type="PROSITE" id="PS50883"/>
    </source>
</evidence>
<dbReference type="Pfam" id="PF00990">
    <property type="entry name" value="GGDEF"/>
    <property type="match status" value="1"/>
</dbReference>
<dbReference type="Proteomes" id="UP000467637">
    <property type="component" value="Unassembled WGS sequence"/>
</dbReference>
<feature type="transmembrane region" description="Helical" evidence="1">
    <location>
        <begin position="38"/>
        <end position="59"/>
    </location>
</feature>
<keyword evidence="5" id="KW-1185">Reference proteome</keyword>
<dbReference type="SMART" id="SM00267">
    <property type="entry name" value="GGDEF"/>
    <property type="match status" value="1"/>
</dbReference>
<reference evidence="4 5" key="1">
    <citation type="submission" date="2019-12" db="EMBL/GenBank/DDBJ databases">
        <authorList>
            <person name="Huq M.A."/>
        </authorList>
    </citation>
    <scope>NUCLEOTIDE SEQUENCE [LARGE SCALE GENOMIC DNA]</scope>
    <source>
        <strain evidence="4 5">MAH-34</strain>
    </source>
</reference>
<dbReference type="InterPro" id="IPR043128">
    <property type="entry name" value="Rev_trsase/Diguanyl_cyclase"/>
</dbReference>
<dbReference type="SUPFAM" id="SSF141868">
    <property type="entry name" value="EAL domain-like"/>
    <property type="match status" value="1"/>
</dbReference>
<dbReference type="InterPro" id="IPR000160">
    <property type="entry name" value="GGDEF_dom"/>
</dbReference>
<dbReference type="PROSITE" id="PS50883">
    <property type="entry name" value="EAL"/>
    <property type="match status" value="1"/>
</dbReference>
<keyword evidence="1" id="KW-0812">Transmembrane</keyword>
<feature type="domain" description="EAL" evidence="2">
    <location>
        <begin position="276"/>
        <end position="530"/>
    </location>
</feature>
<dbReference type="NCBIfam" id="TIGR00254">
    <property type="entry name" value="GGDEF"/>
    <property type="match status" value="1"/>
</dbReference>
<dbReference type="InterPro" id="IPR035919">
    <property type="entry name" value="EAL_sf"/>
</dbReference>